<protein>
    <submittedName>
        <fullName evidence="1">Uncharacterized protein</fullName>
    </submittedName>
</protein>
<evidence type="ECO:0000313" key="1">
    <source>
        <dbReference type="EMBL" id="KHG10718.1"/>
    </source>
</evidence>
<evidence type="ECO:0000313" key="2">
    <source>
        <dbReference type="Proteomes" id="UP000032142"/>
    </source>
</evidence>
<dbReference type="AlphaFoldDB" id="A0A0B0N887"/>
<accession>A0A0B0N887</accession>
<name>A0A0B0N887_GOSAR</name>
<dbReference type="EMBL" id="KN394466">
    <property type="protein sequence ID" value="KHG10718.1"/>
    <property type="molecule type" value="Genomic_DNA"/>
</dbReference>
<dbReference type="Proteomes" id="UP000032142">
    <property type="component" value="Unassembled WGS sequence"/>
</dbReference>
<keyword evidence="2" id="KW-1185">Reference proteome</keyword>
<organism evidence="1 2">
    <name type="scientific">Gossypium arboreum</name>
    <name type="common">Tree cotton</name>
    <name type="synonym">Gossypium nanking</name>
    <dbReference type="NCBI Taxonomy" id="29729"/>
    <lineage>
        <taxon>Eukaryota</taxon>
        <taxon>Viridiplantae</taxon>
        <taxon>Streptophyta</taxon>
        <taxon>Embryophyta</taxon>
        <taxon>Tracheophyta</taxon>
        <taxon>Spermatophyta</taxon>
        <taxon>Magnoliopsida</taxon>
        <taxon>eudicotyledons</taxon>
        <taxon>Gunneridae</taxon>
        <taxon>Pentapetalae</taxon>
        <taxon>rosids</taxon>
        <taxon>malvids</taxon>
        <taxon>Malvales</taxon>
        <taxon>Malvaceae</taxon>
        <taxon>Malvoideae</taxon>
        <taxon>Gossypium</taxon>
    </lineage>
</organism>
<sequence length="39" mass="4390">MATHARVPDRVQIIGYTNLYQTASHMLVCETVWGILTSL</sequence>
<reference evidence="2" key="1">
    <citation type="submission" date="2014-09" db="EMBL/GenBank/DDBJ databases">
        <authorList>
            <person name="Mudge J."/>
            <person name="Ramaraj T."/>
            <person name="Lindquist I.E."/>
            <person name="Bharti A.K."/>
            <person name="Sundararajan A."/>
            <person name="Cameron C.T."/>
            <person name="Woodward J.E."/>
            <person name="May G.D."/>
            <person name="Brubaker C."/>
            <person name="Broadhvest J."/>
            <person name="Wilkins T.A."/>
        </authorList>
    </citation>
    <scope>NUCLEOTIDE SEQUENCE</scope>
    <source>
        <strain evidence="2">cv. AKA8401</strain>
    </source>
</reference>
<gene>
    <name evidence="1" type="ORF">F383_12903</name>
</gene>
<proteinExistence type="predicted"/>